<proteinExistence type="predicted"/>
<dbReference type="AlphaFoldDB" id="A0A6A5YJW0"/>
<name>A0A6A5YJW0_9PLEO</name>
<gene>
    <name evidence="1" type="ORF">BDV96DRAFT_607304</name>
</gene>
<protein>
    <submittedName>
        <fullName evidence="1">Uncharacterized protein</fullName>
    </submittedName>
</protein>
<evidence type="ECO:0000313" key="2">
    <source>
        <dbReference type="Proteomes" id="UP000799770"/>
    </source>
</evidence>
<dbReference type="EMBL" id="ML977361">
    <property type="protein sequence ID" value="KAF2106617.1"/>
    <property type="molecule type" value="Genomic_DNA"/>
</dbReference>
<accession>A0A6A5YJW0</accession>
<dbReference type="Proteomes" id="UP000799770">
    <property type="component" value="Unassembled WGS sequence"/>
</dbReference>
<sequence length="195" mass="22683">MCFGRKPKPPPQSPPMHQLEALILALLEKNNSGYGELPDHYDSFLELSLKRHPTNAIPSEEFKQDYITPEERRAEMLKVLRNGSTTVESSRTSCYDCYSKLPERFKFEFHEDVADHFRIMKYEVNQLLGGLSSRERKQDIQDLEKLRETIRTLIIIEKLLARIREKDGILVEVEIVDGQKKARARDLPSNPMQVQ</sequence>
<organism evidence="1 2">
    <name type="scientific">Lophiotrema nucula</name>
    <dbReference type="NCBI Taxonomy" id="690887"/>
    <lineage>
        <taxon>Eukaryota</taxon>
        <taxon>Fungi</taxon>
        <taxon>Dikarya</taxon>
        <taxon>Ascomycota</taxon>
        <taxon>Pezizomycotina</taxon>
        <taxon>Dothideomycetes</taxon>
        <taxon>Pleosporomycetidae</taxon>
        <taxon>Pleosporales</taxon>
        <taxon>Lophiotremataceae</taxon>
        <taxon>Lophiotrema</taxon>
    </lineage>
</organism>
<evidence type="ECO:0000313" key="1">
    <source>
        <dbReference type="EMBL" id="KAF2106617.1"/>
    </source>
</evidence>
<reference evidence="1" key="1">
    <citation type="journal article" date="2020" name="Stud. Mycol.">
        <title>101 Dothideomycetes genomes: a test case for predicting lifestyles and emergence of pathogens.</title>
        <authorList>
            <person name="Haridas S."/>
            <person name="Albert R."/>
            <person name="Binder M."/>
            <person name="Bloem J."/>
            <person name="Labutti K."/>
            <person name="Salamov A."/>
            <person name="Andreopoulos B."/>
            <person name="Baker S."/>
            <person name="Barry K."/>
            <person name="Bills G."/>
            <person name="Bluhm B."/>
            <person name="Cannon C."/>
            <person name="Castanera R."/>
            <person name="Culley D."/>
            <person name="Daum C."/>
            <person name="Ezra D."/>
            <person name="Gonzalez J."/>
            <person name="Henrissat B."/>
            <person name="Kuo A."/>
            <person name="Liang C."/>
            <person name="Lipzen A."/>
            <person name="Lutzoni F."/>
            <person name="Magnuson J."/>
            <person name="Mondo S."/>
            <person name="Nolan M."/>
            <person name="Ohm R."/>
            <person name="Pangilinan J."/>
            <person name="Park H.-J."/>
            <person name="Ramirez L."/>
            <person name="Alfaro M."/>
            <person name="Sun H."/>
            <person name="Tritt A."/>
            <person name="Yoshinaga Y."/>
            <person name="Zwiers L.-H."/>
            <person name="Turgeon B."/>
            <person name="Goodwin S."/>
            <person name="Spatafora J."/>
            <person name="Crous P."/>
            <person name="Grigoriev I."/>
        </authorList>
    </citation>
    <scope>NUCLEOTIDE SEQUENCE</scope>
    <source>
        <strain evidence="1">CBS 627.86</strain>
    </source>
</reference>
<keyword evidence="2" id="KW-1185">Reference proteome</keyword>